<evidence type="ECO:0000256" key="1">
    <source>
        <dbReference type="SAM" id="Coils"/>
    </source>
</evidence>
<proteinExistence type="predicted"/>
<accession>A0A6J7WX97</accession>
<keyword evidence="1" id="KW-0175">Coiled coil</keyword>
<name>A0A6J7WX97_9CAUD</name>
<dbReference type="EMBL" id="LR798288">
    <property type="protein sequence ID" value="CAB5221312.1"/>
    <property type="molecule type" value="Genomic_DNA"/>
</dbReference>
<organism evidence="2">
    <name type="scientific">uncultured Caudovirales phage</name>
    <dbReference type="NCBI Taxonomy" id="2100421"/>
    <lineage>
        <taxon>Viruses</taxon>
        <taxon>Duplodnaviria</taxon>
        <taxon>Heunggongvirae</taxon>
        <taxon>Uroviricota</taxon>
        <taxon>Caudoviricetes</taxon>
        <taxon>Peduoviridae</taxon>
        <taxon>Maltschvirus</taxon>
        <taxon>Maltschvirus maltsch</taxon>
    </lineage>
</organism>
<reference evidence="2" key="1">
    <citation type="submission" date="2020-05" db="EMBL/GenBank/DDBJ databases">
        <authorList>
            <person name="Chiriac C."/>
            <person name="Salcher M."/>
            <person name="Ghai R."/>
            <person name="Kavagutti S V."/>
        </authorList>
    </citation>
    <scope>NUCLEOTIDE SEQUENCE</scope>
</reference>
<evidence type="ECO:0000313" key="2">
    <source>
        <dbReference type="EMBL" id="CAB5221312.1"/>
    </source>
</evidence>
<gene>
    <name evidence="2" type="ORF">UFOVP247_134</name>
</gene>
<dbReference type="InterPro" id="IPR020342">
    <property type="entry name" value="Phage_T4_Gp16_DNA-pack"/>
</dbReference>
<feature type="coiled-coil region" evidence="1">
    <location>
        <begin position="71"/>
        <end position="98"/>
    </location>
</feature>
<dbReference type="Gene3D" id="1.10.287.1060">
    <property type="entry name" value="ESAT-6-like"/>
    <property type="match status" value="1"/>
</dbReference>
<protein>
    <submittedName>
        <fullName evidence="2">Bacteriophage T4, Gp16, DNA-packaging</fullName>
    </submittedName>
</protein>
<sequence length="126" mass="14252">MANKDVIGQSLGLPPMIEKSKITDIVPKIQNDDYEYARKNLYDVIEKGTSALEDIMDIAKQSESPRAFEVVTNLIKTMVDANKDLLELQKKNKDLMKSDEPDQKNVTNNNLILTTGDLLKMIKNNQ</sequence>
<dbReference type="Pfam" id="PF11053">
    <property type="entry name" value="DNA_Packaging"/>
    <property type="match status" value="1"/>
</dbReference>